<dbReference type="InterPro" id="IPR029044">
    <property type="entry name" value="Nucleotide-diphossugar_trans"/>
</dbReference>
<feature type="transmembrane region" description="Helical" evidence="1">
    <location>
        <begin position="302"/>
        <end position="323"/>
    </location>
</feature>
<sequence>MTFSVTVVVPAHNAARTLSACLDSVYAQTHRPHQVIVVDDGSTDATARIAERYAAGGGPAGSPAGGPPCELIRQWPNRGVSAARNAGIAAATGEVIFFLDSDEALTPDSVANALEILEKDPECGCVHGVISPEPLFDDGPVERYRVLHAHWWRVRGAGVVETAFFAQAAVRREVFERIGGFDESLRDSEDLELSDRLAPHYRIVLTDRVVAHHDEVERLGPLLAETYRRALVLVPALASARRGGRRNLTANSPASVATAAFTLAALPLAGRWPLLPAAGLAAFCAANAGLLRFAARRHGPAFAPYAAGVHFLVVGSLLTGAGVGALRMLLPGRQAAPQAAPPVTGERN</sequence>
<name>A0ABZ1UCC5_9ACTN</name>
<dbReference type="Proteomes" id="UP001432222">
    <property type="component" value="Chromosome"/>
</dbReference>
<dbReference type="InterPro" id="IPR050834">
    <property type="entry name" value="Glycosyltransf_2"/>
</dbReference>
<dbReference type="CDD" id="cd00761">
    <property type="entry name" value="Glyco_tranf_GTA_type"/>
    <property type="match status" value="1"/>
</dbReference>
<keyword evidence="1" id="KW-1133">Transmembrane helix</keyword>
<evidence type="ECO:0000256" key="1">
    <source>
        <dbReference type="SAM" id="Phobius"/>
    </source>
</evidence>
<dbReference type="RefSeq" id="WP_328958278.1">
    <property type="nucleotide sequence ID" value="NZ_CP108110.1"/>
</dbReference>
<accession>A0ABZ1UCC5</accession>
<dbReference type="EMBL" id="CP108110">
    <property type="protein sequence ID" value="WUQ87721.1"/>
    <property type="molecule type" value="Genomic_DNA"/>
</dbReference>
<gene>
    <name evidence="3" type="ORF">OHA16_34930</name>
</gene>
<feature type="transmembrane region" description="Helical" evidence="1">
    <location>
        <begin position="274"/>
        <end position="295"/>
    </location>
</feature>
<dbReference type="Pfam" id="PF00535">
    <property type="entry name" value="Glycos_transf_2"/>
    <property type="match status" value="1"/>
</dbReference>
<organism evidence="3 4">
    <name type="scientific">Kitasatospora purpeofusca</name>
    <dbReference type="NCBI Taxonomy" id="67352"/>
    <lineage>
        <taxon>Bacteria</taxon>
        <taxon>Bacillati</taxon>
        <taxon>Actinomycetota</taxon>
        <taxon>Actinomycetes</taxon>
        <taxon>Kitasatosporales</taxon>
        <taxon>Streptomycetaceae</taxon>
        <taxon>Kitasatospora</taxon>
    </lineage>
</organism>
<dbReference type="PANTHER" id="PTHR43685">
    <property type="entry name" value="GLYCOSYLTRANSFERASE"/>
    <property type="match status" value="1"/>
</dbReference>
<keyword evidence="1" id="KW-0812">Transmembrane</keyword>
<dbReference type="PANTHER" id="PTHR43685:SF2">
    <property type="entry name" value="GLYCOSYLTRANSFERASE 2-LIKE DOMAIN-CONTAINING PROTEIN"/>
    <property type="match status" value="1"/>
</dbReference>
<evidence type="ECO:0000259" key="2">
    <source>
        <dbReference type="Pfam" id="PF00535"/>
    </source>
</evidence>
<reference evidence="3" key="1">
    <citation type="submission" date="2022-10" db="EMBL/GenBank/DDBJ databases">
        <title>The complete genomes of actinobacterial strains from the NBC collection.</title>
        <authorList>
            <person name="Joergensen T.S."/>
            <person name="Alvarez Arevalo M."/>
            <person name="Sterndorff E.B."/>
            <person name="Faurdal D."/>
            <person name="Vuksanovic O."/>
            <person name="Mourched A.-S."/>
            <person name="Charusanti P."/>
            <person name="Shaw S."/>
            <person name="Blin K."/>
            <person name="Weber T."/>
        </authorList>
    </citation>
    <scope>NUCLEOTIDE SEQUENCE</scope>
    <source>
        <strain evidence="3">NBC_00222</strain>
    </source>
</reference>
<evidence type="ECO:0000313" key="3">
    <source>
        <dbReference type="EMBL" id="WUQ87721.1"/>
    </source>
</evidence>
<evidence type="ECO:0000313" key="4">
    <source>
        <dbReference type="Proteomes" id="UP001432222"/>
    </source>
</evidence>
<proteinExistence type="predicted"/>
<feature type="domain" description="Glycosyltransferase 2-like" evidence="2">
    <location>
        <begin position="6"/>
        <end position="177"/>
    </location>
</feature>
<keyword evidence="4" id="KW-1185">Reference proteome</keyword>
<dbReference type="SUPFAM" id="SSF53448">
    <property type="entry name" value="Nucleotide-diphospho-sugar transferases"/>
    <property type="match status" value="1"/>
</dbReference>
<dbReference type="InterPro" id="IPR001173">
    <property type="entry name" value="Glyco_trans_2-like"/>
</dbReference>
<dbReference type="Gene3D" id="3.90.550.10">
    <property type="entry name" value="Spore Coat Polysaccharide Biosynthesis Protein SpsA, Chain A"/>
    <property type="match status" value="1"/>
</dbReference>
<protein>
    <submittedName>
        <fullName evidence="3">Glycosyltransferase family 2 protein</fullName>
    </submittedName>
</protein>
<keyword evidence="1" id="KW-0472">Membrane</keyword>